<feature type="transmembrane region" description="Helical" evidence="2">
    <location>
        <begin position="161"/>
        <end position="190"/>
    </location>
</feature>
<dbReference type="Proteomes" id="UP000596742">
    <property type="component" value="Unassembled WGS sequence"/>
</dbReference>
<reference evidence="3" key="1">
    <citation type="submission" date="2018-11" db="EMBL/GenBank/DDBJ databases">
        <authorList>
            <person name="Alioto T."/>
            <person name="Alioto T."/>
        </authorList>
    </citation>
    <scope>NUCLEOTIDE SEQUENCE</scope>
</reference>
<gene>
    <name evidence="3" type="ORF">MGAL_10B064728</name>
</gene>
<name>A0A8B6GCR9_MYTGA</name>
<evidence type="ECO:0000313" key="4">
    <source>
        <dbReference type="Proteomes" id="UP000596742"/>
    </source>
</evidence>
<evidence type="ECO:0000256" key="1">
    <source>
        <dbReference type="SAM" id="MobiDB-lite"/>
    </source>
</evidence>
<evidence type="ECO:0000256" key="2">
    <source>
        <dbReference type="SAM" id="Phobius"/>
    </source>
</evidence>
<comment type="caution">
    <text evidence="3">The sequence shown here is derived from an EMBL/GenBank/DDBJ whole genome shotgun (WGS) entry which is preliminary data.</text>
</comment>
<accession>A0A8B6GCR9</accession>
<proteinExistence type="predicted"/>
<sequence>MNPNEQTDSTSTNTAEPNIRSALGVGKLKMFAGIQISIGVVCITACTVGLITSTNKKPSCCHNYLCVNNYGYLYGSSSSSGLTCIDYTSIMILYGTCVCLSLWYFLTGIFPLCMTDSRKLRWKCLKITFLVLSIISAVVFCPAMLSIGLLSVFIVDVGDNGYIVAVSAIIDTCAAIEMIVAITSATYCCCCSQMLPNNQQTVVIFNPVQERVIHTVTHLQGPNVNQNGVLYPQGYQQQYYMTNSQGQMMPWQFPGQVLHGPESQQHSGMSNANPSQQPWHMQPGSEQQVNQSVNRQQKN</sequence>
<feature type="compositionally biased region" description="Polar residues" evidence="1">
    <location>
        <begin position="262"/>
        <end position="299"/>
    </location>
</feature>
<feature type="transmembrane region" description="Helical" evidence="2">
    <location>
        <begin position="30"/>
        <end position="51"/>
    </location>
</feature>
<feature type="transmembrane region" description="Helical" evidence="2">
    <location>
        <begin position="127"/>
        <end position="155"/>
    </location>
</feature>
<dbReference type="AlphaFoldDB" id="A0A8B6GCR9"/>
<keyword evidence="2" id="KW-0812">Transmembrane</keyword>
<protein>
    <submittedName>
        <fullName evidence="3">Uncharacterized protein</fullName>
    </submittedName>
</protein>
<dbReference type="OrthoDB" id="6108169at2759"/>
<evidence type="ECO:0000313" key="3">
    <source>
        <dbReference type="EMBL" id="VDI62179.1"/>
    </source>
</evidence>
<dbReference type="EMBL" id="UYJE01008235">
    <property type="protein sequence ID" value="VDI62179.1"/>
    <property type="molecule type" value="Genomic_DNA"/>
</dbReference>
<keyword evidence="2" id="KW-0472">Membrane</keyword>
<keyword evidence="2" id="KW-1133">Transmembrane helix</keyword>
<organism evidence="3 4">
    <name type="scientific">Mytilus galloprovincialis</name>
    <name type="common">Mediterranean mussel</name>
    <dbReference type="NCBI Taxonomy" id="29158"/>
    <lineage>
        <taxon>Eukaryota</taxon>
        <taxon>Metazoa</taxon>
        <taxon>Spiralia</taxon>
        <taxon>Lophotrochozoa</taxon>
        <taxon>Mollusca</taxon>
        <taxon>Bivalvia</taxon>
        <taxon>Autobranchia</taxon>
        <taxon>Pteriomorphia</taxon>
        <taxon>Mytilida</taxon>
        <taxon>Mytiloidea</taxon>
        <taxon>Mytilidae</taxon>
        <taxon>Mytilinae</taxon>
        <taxon>Mytilus</taxon>
    </lineage>
</organism>
<feature type="region of interest" description="Disordered" evidence="1">
    <location>
        <begin position="254"/>
        <end position="299"/>
    </location>
</feature>
<feature type="transmembrane region" description="Helical" evidence="2">
    <location>
        <begin position="87"/>
        <end position="106"/>
    </location>
</feature>
<keyword evidence="4" id="KW-1185">Reference proteome</keyword>